<name>A0A6A4T369_SCOMX</name>
<reference evidence="2 3" key="1">
    <citation type="submission" date="2019-06" db="EMBL/GenBank/DDBJ databases">
        <title>Draft genomes of female and male turbot (Scophthalmus maximus).</title>
        <authorList>
            <person name="Xu H."/>
            <person name="Xu X.-W."/>
            <person name="Shao C."/>
            <person name="Chen S."/>
        </authorList>
    </citation>
    <scope>NUCLEOTIDE SEQUENCE [LARGE SCALE GENOMIC DNA]</scope>
    <source>
        <strain evidence="2">Ysfricsl-2016a</strain>
        <tissue evidence="2">Blood</tissue>
    </source>
</reference>
<accession>A0A6A4T369</accession>
<dbReference type="AlphaFoldDB" id="A0A6A4T369"/>
<protein>
    <submittedName>
        <fullName evidence="2">Uncharacterized protein</fullName>
    </submittedName>
</protein>
<evidence type="ECO:0000313" key="2">
    <source>
        <dbReference type="EMBL" id="KAF0040533.1"/>
    </source>
</evidence>
<proteinExistence type="predicted"/>
<sequence length="148" mass="16221">MKSAAGPAVTDVGRVTPSVPHKEEVRCTSRLLCDVSSREATGRTHIDAFHLHLPWLGERALNAPRARRVVSVSSAPVTERFPQPHSVGGSEHNPDGRHSYTTETSPRGCADRASFHFGLSNKRRLEPLQSLSESHGELVGEVQQQGRR</sequence>
<dbReference type="Proteomes" id="UP000438429">
    <property type="component" value="Unassembled WGS sequence"/>
</dbReference>
<evidence type="ECO:0000313" key="3">
    <source>
        <dbReference type="Proteomes" id="UP000438429"/>
    </source>
</evidence>
<evidence type="ECO:0000256" key="1">
    <source>
        <dbReference type="SAM" id="MobiDB-lite"/>
    </source>
</evidence>
<organism evidence="2 3">
    <name type="scientific">Scophthalmus maximus</name>
    <name type="common">Turbot</name>
    <name type="synonym">Psetta maxima</name>
    <dbReference type="NCBI Taxonomy" id="52904"/>
    <lineage>
        <taxon>Eukaryota</taxon>
        <taxon>Metazoa</taxon>
        <taxon>Chordata</taxon>
        <taxon>Craniata</taxon>
        <taxon>Vertebrata</taxon>
        <taxon>Euteleostomi</taxon>
        <taxon>Actinopterygii</taxon>
        <taxon>Neopterygii</taxon>
        <taxon>Teleostei</taxon>
        <taxon>Neoteleostei</taxon>
        <taxon>Acanthomorphata</taxon>
        <taxon>Carangaria</taxon>
        <taxon>Pleuronectiformes</taxon>
        <taxon>Pleuronectoidei</taxon>
        <taxon>Scophthalmidae</taxon>
        <taxon>Scophthalmus</taxon>
    </lineage>
</organism>
<feature type="region of interest" description="Disordered" evidence="1">
    <location>
        <begin position="127"/>
        <end position="148"/>
    </location>
</feature>
<feature type="region of interest" description="Disordered" evidence="1">
    <location>
        <begin position="74"/>
        <end position="113"/>
    </location>
</feature>
<comment type="caution">
    <text evidence="2">The sequence shown here is derived from an EMBL/GenBank/DDBJ whole genome shotgun (WGS) entry which is preliminary data.</text>
</comment>
<gene>
    <name evidence="2" type="ORF">F2P81_006431</name>
</gene>
<dbReference type="EMBL" id="VEVO01000006">
    <property type="protein sequence ID" value="KAF0040533.1"/>
    <property type="molecule type" value="Genomic_DNA"/>
</dbReference>